<name>A0ABM9C410_9BACL</name>
<feature type="domain" description="HTH cro/C1-type" evidence="2">
    <location>
        <begin position="8"/>
        <end position="63"/>
    </location>
</feature>
<protein>
    <recommendedName>
        <fullName evidence="2">HTH cro/C1-type domain-containing protein</fullName>
    </recommendedName>
</protein>
<dbReference type="RefSeq" id="WP_236339900.1">
    <property type="nucleotide sequence ID" value="NZ_CAKMMF010000006.1"/>
</dbReference>
<dbReference type="InterPro" id="IPR001387">
    <property type="entry name" value="Cro/C1-type_HTH"/>
</dbReference>
<dbReference type="Proteomes" id="UP000838686">
    <property type="component" value="Unassembled WGS sequence"/>
</dbReference>
<dbReference type="PANTHER" id="PTHR46558">
    <property type="entry name" value="TRACRIPTIONAL REGULATORY PROTEIN-RELATED-RELATED"/>
    <property type="match status" value="1"/>
</dbReference>
<dbReference type="EMBL" id="CAKMMF010000006">
    <property type="protein sequence ID" value="CAH1200781.1"/>
    <property type="molecule type" value="Genomic_DNA"/>
</dbReference>
<sequence>MQMFSRRLKELRTRKKMSQEELSIKLSIPRATIAGYESGSRSLPREPRLKKISNFFGVSIDYLLGHKDSETDSVNFEDQIVALIKSSTIHYDYQYTYTEEEKNKIIQILLSIASMDKEERNITLEMLNRITKKGS</sequence>
<dbReference type="PROSITE" id="PS50943">
    <property type="entry name" value="HTH_CROC1"/>
    <property type="match status" value="1"/>
</dbReference>
<dbReference type="InterPro" id="IPR010982">
    <property type="entry name" value="Lambda_DNA-bd_dom_sf"/>
</dbReference>
<reference evidence="3" key="1">
    <citation type="submission" date="2022-01" db="EMBL/GenBank/DDBJ databases">
        <authorList>
            <person name="Criscuolo A."/>
        </authorList>
    </citation>
    <scope>NUCLEOTIDE SEQUENCE</scope>
    <source>
        <strain evidence="3">CIP111893</strain>
    </source>
</reference>
<dbReference type="SUPFAM" id="SSF47413">
    <property type="entry name" value="lambda repressor-like DNA-binding domains"/>
    <property type="match status" value="1"/>
</dbReference>
<dbReference type="Gene3D" id="1.10.260.40">
    <property type="entry name" value="lambda repressor-like DNA-binding domains"/>
    <property type="match status" value="1"/>
</dbReference>
<keyword evidence="1" id="KW-0238">DNA-binding</keyword>
<evidence type="ECO:0000256" key="1">
    <source>
        <dbReference type="ARBA" id="ARBA00023125"/>
    </source>
</evidence>
<keyword evidence="4" id="KW-1185">Reference proteome</keyword>
<evidence type="ECO:0000259" key="2">
    <source>
        <dbReference type="PROSITE" id="PS50943"/>
    </source>
</evidence>
<evidence type="ECO:0000313" key="3">
    <source>
        <dbReference type="EMBL" id="CAH1200781.1"/>
    </source>
</evidence>
<dbReference type="CDD" id="cd00093">
    <property type="entry name" value="HTH_XRE"/>
    <property type="match status" value="1"/>
</dbReference>
<dbReference type="SMART" id="SM00530">
    <property type="entry name" value="HTH_XRE"/>
    <property type="match status" value="1"/>
</dbReference>
<gene>
    <name evidence="3" type="ORF">PAECIP111893_01565</name>
</gene>
<evidence type="ECO:0000313" key="4">
    <source>
        <dbReference type="Proteomes" id="UP000838686"/>
    </source>
</evidence>
<accession>A0ABM9C410</accession>
<proteinExistence type="predicted"/>
<dbReference type="Pfam" id="PF01381">
    <property type="entry name" value="HTH_3"/>
    <property type="match status" value="1"/>
</dbReference>
<dbReference type="PANTHER" id="PTHR46558:SF11">
    <property type="entry name" value="HTH-TYPE TRANSCRIPTIONAL REGULATOR XRE"/>
    <property type="match status" value="1"/>
</dbReference>
<organism evidence="3 4">
    <name type="scientific">Paenibacillus plantiphilus</name>
    <dbReference type="NCBI Taxonomy" id="2905650"/>
    <lineage>
        <taxon>Bacteria</taxon>
        <taxon>Bacillati</taxon>
        <taxon>Bacillota</taxon>
        <taxon>Bacilli</taxon>
        <taxon>Bacillales</taxon>
        <taxon>Paenibacillaceae</taxon>
        <taxon>Paenibacillus</taxon>
    </lineage>
</organism>
<comment type="caution">
    <text evidence="3">The sequence shown here is derived from an EMBL/GenBank/DDBJ whole genome shotgun (WGS) entry which is preliminary data.</text>
</comment>